<accession>A0ABS7RJD9</accession>
<reference evidence="1 2" key="1">
    <citation type="submission" date="2021-08" db="EMBL/GenBank/DDBJ databases">
        <title>Nocardioides bacterium WL0053 sp. nov., isolated from the sediment.</title>
        <authorList>
            <person name="Wang L."/>
            <person name="Zhang D."/>
            <person name="Zhang A."/>
        </authorList>
    </citation>
    <scope>NUCLEOTIDE SEQUENCE [LARGE SCALE GENOMIC DNA]</scope>
    <source>
        <strain evidence="1 2">WL0053</strain>
    </source>
</reference>
<dbReference type="Proteomes" id="UP000754710">
    <property type="component" value="Unassembled WGS sequence"/>
</dbReference>
<sequence length="66" mass="7491">MKTYLMQFSEAEGFSHLHLHLVPRLPDHPDDARGPRVFAYMTDDQAQWLPATERDTIALAVRAALA</sequence>
<evidence type="ECO:0000313" key="1">
    <source>
        <dbReference type="EMBL" id="MBY9075163.1"/>
    </source>
</evidence>
<gene>
    <name evidence="1" type="ORF">K1X13_10065</name>
</gene>
<dbReference type="SUPFAM" id="SSF54197">
    <property type="entry name" value="HIT-like"/>
    <property type="match status" value="1"/>
</dbReference>
<dbReference type="RefSeq" id="WP_221024950.1">
    <property type="nucleotide sequence ID" value="NZ_JAIEZQ010000002.1"/>
</dbReference>
<dbReference type="InterPro" id="IPR036265">
    <property type="entry name" value="HIT-like_sf"/>
</dbReference>
<dbReference type="EMBL" id="JAIEZQ010000002">
    <property type="protein sequence ID" value="MBY9075163.1"/>
    <property type="molecule type" value="Genomic_DNA"/>
</dbReference>
<evidence type="ECO:0008006" key="3">
    <source>
        <dbReference type="Google" id="ProtNLM"/>
    </source>
</evidence>
<organism evidence="1 2">
    <name type="scientific">Nocardioides jiangsuensis</name>
    <dbReference type="NCBI Taxonomy" id="2866161"/>
    <lineage>
        <taxon>Bacteria</taxon>
        <taxon>Bacillati</taxon>
        <taxon>Actinomycetota</taxon>
        <taxon>Actinomycetes</taxon>
        <taxon>Propionibacteriales</taxon>
        <taxon>Nocardioidaceae</taxon>
        <taxon>Nocardioides</taxon>
    </lineage>
</organism>
<proteinExistence type="predicted"/>
<keyword evidence="2" id="KW-1185">Reference proteome</keyword>
<evidence type="ECO:0000313" key="2">
    <source>
        <dbReference type="Proteomes" id="UP000754710"/>
    </source>
</evidence>
<name>A0ABS7RJD9_9ACTN</name>
<comment type="caution">
    <text evidence="1">The sequence shown here is derived from an EMBL/GenBank/DDBJ whole genome shotgun (WGS) entry which is preliminary data.</text>
</comment>
<protein>
    <recommendedName>
        <fullName evidence="3">HIT domain-containing protein</fullName>
    </recommendedName>
</protein>